<evidence type="ECO:0000313" key="2">
    <source>
        <dbReference type="EMBL" id="KIK21187.1"/>
    </source>
</evidence>
<name>A0A0C9ZFE2_9AGAM</name>
<dbReference type="OrthoDB" id="2671199at2759"/>
<organism evidence="2 3">
    <name type="scientific">Pisolithus microcarpus 441</name>
    <dbReference type="NCBI Taxonomy" id="765257"/>
    <lineage>
        <taxon>Eukaryota</taxon>
        <taxon>Fungi</taxon>
        <taxon>Dikarya</taxon>
        <taxon>Basidiomycota</taxon>
        <taxon>Agaricomycotina</taxon>
        <taxon>Agaricomycetes</taxon>
        <taxon>Agaricomycetidae</taxon>
        <taxon>Boletales</taxon>
        <taxon>Sclerodermatineae</taxon>
        <taxon>Pisolithaceae</taxon>
        <taxon>Pisolithus</taxon>
    </lineage>
</organism>
<keyword evidence="3" id="KW-1185">Reference proteome</keyword>
<evidence type="ECO:0000313" key="3">
    <source>
        <dbReference type="Proteomes" id="UP000054018"/>
    </source>
</evidence>
<gene>
    <name evidence="2" type="ORF">PISMIDRAFT_23992</name>
</gene>
<dbReference type="HOGENOM" id="CLU_092150_0_0_1"/>
<protein>
    <submittedName>
        <fullName evidence="2">Uncharacterized protein</fullName>
    </submittedName>
</protein>
<feature type="region of interest" description="Disordered" evidence="1">
    <location>
        <begin position="22"/>
        <end position="104"/>
    </location>
</feature>
<reference evidence="3" key="2">
    <citation type="submission" date="2015-01" db="EMBL/GenBank/DDBJ databases">
        <title>Evolutionary Origins and Diversification of the Mycorrhizal Mutualists.</title>
        <authorList>
            <consortium name="DOE Joint Genome Institute"/>
            <consortium name="Mycorrhizal Genomics Consortium"/>
            <person name="Kohler A."/>
            <person name="Kuo A."/>
            <person name="Nagy L.G."/>
            <person name="Floudas D."/>
            <person name="Copeland A."/>
            <person name="Barry K.W."/>
            <person name="Cichocki N."/>
            <person name="Veneault-Fourrey C."/>
            <person name="LaButti K."/>
            <person name="Lindquist E.A."/>
            <person name="Lipzen A."/>
            <person name="Lundell T."/>
            <person name="Morin E."/>
            <person name="Murat C."/>
            <person name="Riley R."/>
            <person name="Ohm R."/>
            <person name="Sun H."/>
            <person name="Tunlid A."/>
            <person name="Henrissat B."/>
            <person name="Grigoriev I.V."/>
            <person name="Hibbett D.S."/>
            <person name="Martin F."/>
        </authorList>
    </citation>
    <scope>NUCLEOTIDE SEQUENCE [LARGE SCALE GENOMIC DNA]</scope>
    <source>
        <strain evidence="3">441</strain>
    </source>
</reference>
<reference evidence="2 3" key="1">
    <citation type="submission" date="2014-04" db="EMBL/GenBank/DDBJ databases">
        <authorList>
            <consortium name="DOE Joint Genome Institute"/>
            <person name="Kuo A."/>
            <person name="Kohler A."/>
            <person name="Costa M.D."/>
            <person name="Nagy L.G."/>
            <person name="Floudas D."/>
            <person name="Copeland A."/>
            <person name="Barry K.W."/>
            <person name="Cichocki N."/>
            <person name="Veneault-Fourrey C."/>
            <person name="LaButti K."/>
            <person name="Lindquist E.A."/>
            <person name="Lipzen A."/>
            <person name="Lundell T."/>
            <person name="Morin E."/>
            <person name="Murat C."/>
            <person name="Sun H."/>
            <person name="Tunlid A."/>
            <person name="Henrissat B."/>
            <person name="Grigoriev I.V."/>
            <person name="Hibbett D.S."/>
            <person name="Martin F."/>
            <person name="Nordberg H.P."/>
            <person name="Cantor M.N."/>
            <person name="Hua S.X."/>
        </authorList>
    </citation>
    <scope>NUCLEOTIDE SEQUENCE [LARGE SCALE GENOMIC DNA]</scope>
    <source>
        <strain evidence="2 3">441</strain>
    </source>
</reference>
<accession>A0A0C9ZFE2</accession>
<proteinExistence type="predicted"/>
<dbReference type="EMBL" id="KN833754">
    <property type="protein sequence ID" value="KIK21187.1"/>
    <property type="molecule type" value="Genomic_DNA"/>
</dbReference>
<dbReference type="AlphaFoldDB" id="A0A0C9ZFE2"/>
<sequence length="165" mass="18324">MPHLLSQNLSPTKYAPKYTIPTSCAEWHPSPGSTTEPESDDTPLHKPTPHSAILAQPVSPGSTTESELDIPPHEQTLHPPQPVSSGSTTECELGAPLQQQTPHPAALPSKPVFKSIFATLSPLPPGSLYWKYITPEEDAEWYDHTGQDKTFNVIWYWKKELEHLQ</sequence>
<evidence type="ECO:0000256" key="1">
    <source>
        <dbReference type="SAM" id="MobiDB-lite"/>
    </source>
</evidence>
<dbReference type="Proteomes" id="UP000054018">
    <property type="component" value="Unassembled WGS sequence"/>
</dbReference>